<protein>
    <recommendedName>
        <fullName evidence="4">Lipoprotein</fullName>
    </recommendedName>
</protein>
<evidence type="ECO:0000256" key="1">
    <source>
        <dbReference type="SAM" id="SignalP"/>
    </source>
</evidence>
<feature type="chain" id="PRO_5011754993" description="Lipoprotein" evidence="1">
    <location>
        <begin position="27"/>
        <end position="197"/>
    </location>
</feature>
<organism evidence="2 3">
    <name type="scientific">Rhodopseudomonas pseudopalustris</name>
    <dbReference type="NCBI Taxonomy" id="1513892"/>
    <lineage>
        <taxon>Bacteria</taxon>
        <taxon>Pseudomonadati</taxon>
        <taxon>Pseudomonadota</taxon>
        <taxon>Alphaproteobacteria</taxon>
        <taxon>Hyphomicrobiales</taxon>
        <taxon>Nitrobacteraceae</taxon>
        <taxon>Rhodopseudomonas</taxon>
    </lineage>
</organism>
<proteinExistence type="predicted"/>
<evidence type="ECO:0000313" key="3">
    <source>
        <dbReference type="Proteomes" id="UP000199615"/>
    </source>
</evidence>
<dbReference type="OrthoDB" id="8030263at2"/>
<evidence type="ECO:0000313" key="2">
    <source>
        <dbReference type="EMBL" id="SEO10427.1"/>
    </source>
</evidence>
<dbReference type="RefSeq" id="WP_092681235.1">
    <property type="nucleotide sequence ID" value="NZ_FODT01000001.1"/>
</dbReference>
<evidence type="ECO:0008006" key="4">
    <source>
        <dbReference type="Google" id="ProtNLM"/>
    </source>
</evidence>
<keyword evidence="3" id="KW-1185">Reference proteome</keyword>
<gene>
    <name evidence="2" type="ORF">SAMN05444123_101291</name>
</gene>
<dbReference type="EMBL" id="FODT01000001">
    <property type="protein sequence ID" value="SEO10427.1"/>
    <property type="molecule type" value="Genomic_DNA"/>
</dbReference>
<feature type="signal peptide" evidence="1">
    <location>
        <begin position="1"/>
        <end position="26"/>
    </location>
</feature>
<keyword evidence="1" id="KW-0732">Signal</keyword>
<reference evidence="3" key="1">
    <citation type="submission" date="2016-10" db="EMBL/GenBank/DDBJ databases">
        <authorList>
            <person name="Varghese N."/>
            <person name="Submissions S."/>
        </authorList>
    </citation>
    <scope>NUCLEOTIDE SEQUENCE [LARGE SCALE GENOMIC DNA]</scope>
    <source>
        <strain evidence="3">DSM 123</strain>
    </source>
</reference>
<name>A0A1H8LZ90_9BRAD</name>
<dbReference type="Proteomes" id="UP000199615">
    <property type="component" value="Unassembled WGS sequence"/>
</dbReference>
<dbReference type="AlphaFoldDB" id="A0A1H8LZ90"/>
<accession>A0A1H8LZ90</accession>
<sequence>MSLQPHSRRPLFAIALTALASLPACSSMPVSSMVKLARTDFAAADPAALRIAVRLPQGLRPRPRGVSLKIAVAVDETKQEQTLVLTELDDPAELLSLSGELTRNTAIYAFRIDPVDLPQIAALREQMAAHKARGKRGSLSLGVGAEACRIGPLPASPLLTTYLKTERGGDFYPLVRDVDLRKELPGAVTPERIPPCP</sequence>